<feature type="compositionally biased region" description="Acidic residues" evidence="7">
    <location>
        <begin position="417"/>
        <end position="437"/>
    </location>
</feature>
<feature type="domain" description="Rad4 beta-hairpin" evidence="8">
    <location>
        <begin position="603"/>
        <end position="662"/>
    </location>
</feature>
<dbReference type="SMART" id="SM01032">
    <property type="entry name" value="BHD_3"/>
    <property type="match status" value="1"/>
</dbReference>
<feature type="region of interest" description="Disordered" evidence="7">
    <location>
        <begin position="1"/>
        <end position="93"/>
    </location>
</feature>
<dbReference type="Gene3D" id="3.30.70.2460">
    <property type="entry name" value="Rad4, beta-hairpin domain BHD3"/>
    <property type="match status" value="1"/>
</dbReference>
<dbReference type="InterPro" id="IPR018328">
    <property type="entry name" value="Rad4_beta-hairpin_dom3"/>
</dbReference>
<dbReference type="GO" id="GO:0071942">
    <property type="term" value="C:XPC complex"/>
    <property type="evidence" value="ECO:0007669"/>
    <property type="project" value="TreeGrafter"/>
</dbReference>
<feature type="domain" description="Rad4 beta-hairpin" evidence="10">
    <location>
        <begin position="734"/>
        <end position="808"/>
    </location>
</feature>
<evidence type="ECO:0000256" key="3">
    <source>
        <dbReference type="ARBA" id="ARBA00022763"/>
    </source>
</evidence>
<comment type="caution">
    <text evidence="11">The sequence shown here is derived from an EMBL/GenBank/DDBJ whole genome shotgun (WGS) entry which is preliminary data.</text>
</comment>
<keyword evidence="3" id="KW-0227">DNA damage</keyword>
<evidence type="ECO:0000256" key="7">
    <source>
        <dbReference type="SAM" id="MobiDB-lite"/>
    </source>
</evidence>
<dbReference type="Pfam" id="PF10404">
    <property type="entry name" value="BHD_2"/>
    <property type="match status" value="1"/>
</dbReference>
<evidence type="ECO:0000259" key="9">
    <source>
        <dbReference type="SMART" id="SM01031"/>
    </source>
</evidence>
<dbReference type="InterPro" id="IPR018326">
    <property type="entry name" value="Rad4_beta-hairpin_dom1"/>
</dbReference>
<evidence type="ECO:0008006" key="13">
    <source>
        <dbReference type="Google" id="ProtNLM"/>
    </source>
</evidence>
<feature type="compositionally biased region" description="Acidic residues" evidence="7">
    <location>
        <begin position="993"/>
        <end position="1016"/>
    </location>
</feature>
<evidence type="ECO:0000313" key="12">
    <source>
        <dbReference type="Proteomes" id="UP001175261"/>
    </source>
</evidence>
<dbReference type="Pfam" id="PF10405">
    <property type="entry name" value="BHD_3"/>
    <property type="match status" value="1"/>
</dbReference>
<dbReference type="Gene3D" id="3.90.260.10">
    <property type="entry name" value="Transglutaminase-like"/>
    <property type="match status" value="1"/>
</dbReference>
<feature type="compositionally biased region" description="Basic and acidic residues" evidence="7">
    <location>
        <begin position="922"/>
        <end position="945"/>
    </location>
</feature>
<dbReference type="SMART" id="SM01030">
    <property type="entry name" value="BHD_1"/>
    <property type="match status" value="1"/>
</dbReference>
<feature type="domain" description="Rad4 beta-hairpin" evidence="9">
    <location>
        <begin position="664"/>
        <end position="727"/>
    </location>
</feature>
<keyword evidence="6" id="KW-0175">Coiled coil</keyword>
<feature type="region of interest" description="Disordered" evidence="7">
    <location>
        <begin position="862"/>
        <end position="1016"/>
    </location>
</feature>
<dbReference type="Proteomes" id="UP001175261">
    <property type="component" value="Unassembled WGS sequence"/>
</dbReference>
<proteinExistence type="inferred from homology"/>
<evidence type="ECO:0000256" key="5">
    <source>
        <dbReference type="ARBA" id="ARBA00023242"/>
    </source>
</evidence>
<evidence type="ECO:0000256" key="6">
    <source>
        <dbReference type="SAM" id="Coils"/>
    </source>
</evidence>
<dbReference type="InterPro" id="IPR042488">
    <property type="entry name" value="Rad4_BHD3_sf"/>
</dbReference>
<dbReference type="InterPro" id="IPR038765">
    <property type="entry name" value="Papain-like_cys_pep_sf"/>
</dbReference>
<feature type="compositionally biased region" description="Acidic residues" evidence="7">
    <location>
        <begin position="909"/>
        <end position="921"/>
    </location>
</feature>
<evidence type="ECO:0000259" key="8">
    <source>
        <dbReference type="SMART" id="SM01030"/>
    </source>
</evidence>
<dbReference type="SMART" id="SM01031">
    <property type="entry name" value="BHD_2"/>
    <property type="match status" value="1"/>
</dbReference>
<dbReference type="GO" id="GO:0003697">
    <property type="term" value="F:single-stranded DNA binding"/>
    <property type="evidence" value="ECO:0007669"/>
    <property type="project" value="TreeGrafter"/>
</dbReference>
<feature type="compositionally biased region" description="Basic residues" evidence="7">
    <location>
        <begin position="955"/>
        <end position="966"/>
    </location>
</feature>
<sequence length="1016" mass="115211">MPPLLPRKRLRETPPPQDGKKINGSISVERRKPTFDDLNTTTTDYASALLKNSNDDESTSSLSSLADSEFEDVPLAKRQKNSQSEDEDEDIEFEDVEAPEAPAPDAPMPSGDLELTLHRDTRISLTNPFGEKKGPSKRERKVRNAAHCLHVMTLLWHNAVRNAWLCDPEVQATMLSHLSPKLWEQVDRWRRASGLIKESPTKQASKPKTKTKGKGKTKPASKDGKKTSEDHRDWGEAADRLEEGAVDMSHGDPLFRLMQYLAPWWRKRFRVDAPGIRKMGYMSLERLDRLVKAYKADDHEAERFGERISDLERFRQAARECHGSRDVGEQLFTALLRGLGIESRMVANLQVLGFGWTKVEEADAEVEEEVLAKKDGKPNITTTPTKSKIAKPGKIATQAPAHPARKGKGRQAKEPIIVDDTDDLGLEHSDSDDESVVELEVRSKRPPPNKRYDTDLEYPHYWTEVLSPVTKKYLPVEPITKCTIATNRELTESLEPRGAKADKAKQVMAYIVGFSKDGTAKDVTVRYLKRQLLPGRTKGSRLPPTKVPVYGRNGKVKRYEQFDWFKTAMSVYARGGERFPITDVDQQEDSTDLKPAQPEKKLVKEGEETLQYYKQSKEFVLERHLKREEALRPGAKPVKVFKNKAKGGKFEEEDVYLRSDLVGVKSAETWHKQGRAPLPGEHPLKRVPYRAATLNRRREIMEAEAQTGQKVLQGLFSFDQTDWIIPPPIRDGIIPKNDYGNIDLFAEHMCPKGAVHVPFRGAGKVCKRLQIDYAEAVVDFEFGHRMAVPVIQGVVIAEEYHDQVMVELQKDEAERARKEDEKRRKAALGKWRKFLMGMRIVERIRQDYGEIDESVSVFGHSNVNPLKDDMPPGTVDDEDMAGGFLPEGYEEEKDDEEAQQTSSFFPVTNDEDGEANDDDLVMEDHQQRKAHQSESEGEPIAKESRFPGSPPQQKPRSKSTGRKKKQLVPPVDTERREGTRRSGRQTRQRVVLDDDEDDEPSDEDDAYEDAGDGMDE</sequence>
<dbReference type="GO" id="GO:0003684">
    <property type="term" value="F:damaged DNA binding"/>
    <property type="evidence" value="ECO:0007669"/>
    <property type="project" value="InterPro"/>
</dbReference>
<keyword evidence="4" id="KW-0234">DNA repair</keyword>
<evidence type="ECO:0000256" key="2">
    <source>
        <dbReference type="ARBA" id="ARBA00009525"/>
    </source>
</evidence>
<feature type="compositionally biased region" description="Acidic residues" evidence="7">
    <location>
        <begin position="84"/>
        <end position="93"/>
    </location>
</feature>
<dbReference type="GO" id="GO:0000111">
    <property type="term" value="C:nucleotide-excision repair factor 2 complex"/>
    <property type="evidence" value="ECO:0007669"/>
    <property type="project" value="TreeGrafter"/>
</dbReference>
<dbReference type="PANTHER" id="PTHR12135:SF2">
    <property type="entry name" value="DNA REPAIR PROTEIN RAD34"/>
    <property type="match status" value="1"/>
</dbReference>
<comment type="similarity">
    <text evidence="2">Belongs to the XPC family.</text>
</comment>
<dbReference type="Pfam" id="PF10403">
    <property type="entry name" value="BHD_1"/>
    <property type="match status" value="1"/>
</dbReference>
<dbReference type="Gene3D" id="2.20.20.110">
    <property type="entry name" value="Rad4, beta-hairpin domain BHD1"/>
    <property type="match status" value="1"/>
</dbReference>
<evidence type="ECO:0000256" key="1">
    <source>
        <dbReference type="ARBA" id="ARBA00004123"/>
    </source>
</evidence>
<feature type="region of interest" description="Disordered" evidence="7">
    <location>
        <begin position="119"/>
        <end position="139"/>
    </location>
</feature>
<feature type="compositionally biased region" description="Acidic residues" evidence="7">
    <location>
        <begin position="888"/>
        <end position="898"/>
    </location>
</feature>
<keyword evidence="5" id="KW-0539">Nucleus</keyword>
<gene>
    <name evidence="11" type="ORF">NLU13_0894</name>
</gene>
<reference evidence="11" key="1">
    <citation type="submission" date="2022-10" db="EMBL/GenBank/DDBJ databases">
        <title>Determination and structural analysis of whole genome sequence of Sarocladium strictum F4-1.</title>
        <authorList>
            <person name="Hu L."/>
            <person name="Jiang Y."/>
        </authorList>
    </citation>
    <scope>NUCLEOTIDE SEQUENCE</scope>
    <source>
        <strain evidence="11">F4-1</strain>
    </source>
</reference>
<name>A0AA39GQN8_SARSR</name>
<dbReference type="AlphaFoldDB" id="A0AA39GQN8"/>
<dbReference type="GO" id="GO:0005737">
    <property type="term" value="C:cytoplasm"/>
    <property type="evidence" value="ECO:0007669"/>
    <property type="project" value="TreeGrafter"/>
</dbReference>
<keyword evidence="12" id="KW-1185">Reference proteome</keyword>
<feature type="region of interest" description="Disordered" evidence="7">
    <location>
        <begin position="194"/>
        <end position="237"/>
    </location>
</feature>
<feature type="compositionally biased region" description="Basic residues" evidence="7">
    <location>
        <begin position="205"/>
        <end position="219"/>
    </location>
</feature>
<evidence type="ECO:0000313" key="11">
    <source>
        <dbReference type="EMBL" id="KAK0391394.1"/>
    </source>
</evidence>
<dbReference type="InterPro" id="IPR018325">
    <property type="entry name" value="Rad4/PNGase_transGLS-fold"/>
</dbReference>
<protein>
    <recommendedName>
        <fullName evidence="13">Rad4</fullName>
    </recommendedName>
</protein>
<evidence type="ECO:0000256" key="4">
    <source>
        <dbReference type="ARBA" id="ARBA00023204"/>
    </source>
</evidence>
<dbReference type="PANTHER" id="PTHR12135">
    <property type="entry name" value="DNA REPAIR PROTEIN XP-C / RAD4"/>
    <property type="match status" value="1"/>
</dbReference>
<dbReference type="InterPro" id="IPR036985">
    <property type="entry name" value="Transglutaminase-like_sf"/>
</dbReference>
<feature type="coiled-coil region" evidence="6">
    <location>
        <begin position="801"/>
        <end position="830"/>
    </location>
</feature>
<dbReference type="EMBL" id="JAPDFR010000001">
    <property type="protein sequence ID" value="KAK0391394.1"/>
    <property type="molecule type" value="Genomic_DNA"/>
</dbReference>
<evidence type="ECO:0000259" key="10">
    <source>
        <dbReference type="SMART" id="SM01032"/>
    </source>
</evidence>
<dbReference type="GO" id="GO:0006298">
    <property type="term" value="P:mismatch repair"/>
    <property type="evidence" value="ECO:0007669"/>
    <property type="project" value="TreeGrafter"/>
</dbReference>
<feature type="region of interest" description="Disordered" evidence="7">
    <location>
        <begin position="376"/>
        <end position="452"/>
    </location>
</feature>
<organism evidence="11 12">
    <name type="scientific">Sarocladium strictum</name>
    <name type="common">Black bundle disease fungus</name>
    <name type="synonym">Acremonium strictum</name>
    <dbReference type="NCBI Taxonomy" id="5046"/>
    <lineage>
        <taxon>Eukaryota</taxon>
        <taxon>Fungi</taxon>
        <taxon>Dikarya</taxon>
        <taxon>Ascomycota</taxon>
        <taxon>Pezizomycotina</taxon>
        <taxon>Sordariomycetes</taxon>
        <taxon>Hypocreomycetidae</taxon>
        <taxon>Hypocreales</taxon>
        <taxon>Sarocladiaceae</taxon>
        <taxon>Sarocladium</taxon>
    </lineage>
</organism>
<dbReference type="Pfam" id="PF03835">
    <property type="entry name" value="Rad4"/>
    <property type="match status" value="1"/>
</dbReference>
<dbReference type="InterPro" id="IPR004583">
    <property type="entry name" value="DNA_repair_Rad4"/>
</dbReference>
<dbReference type="SUPFAM" id="SSF54001">
    <property type="entry name" value="Cysteine proteinases"/>
    <property type="match status" value="1"/>
</dbReference>
<feature type="compositionally biased region" description="Basic and acidic residues" evidence="7">
    <location>
        <begin position="220"/>
        <end position="237"/>
    </location>
</feature>
<dbReference type="GO" id="GO:0006289">
    <property type="term" value="P:nucleotide-excision repair"/>
    <property type="evidence" value="ECO:0007669"/>
    <property type="project" value="InterPro"/>
</dbReference>
<feature type="compositionally biased region" description="Basic residues" evidence="7">
    <location>
        <begin position="1"/>
        <end position="10"/>
    </location>
</feature>
<accession>A0AA39GQN8</accession>
<comment type="subcellular location">
    <subcellularLocation>
        <location evidence="1">Nucleus</location>
    </subcellularLocation>
</comment>
<dbReference type="InterPro" id="IPR018327">
    <property type="entry name" value="BHD_2"/>
</dbReference>
<dbReference type="FunFam" id="3.30.70.2460:FF:000001">
    <property type="entry name" value="DNA repair protein Rad4 family"/>
    <property type="match status" value="1"/>
</dbReference>